<sequence>MKVQNRKRKFIIILSTVTSILAVGGVIALATTLTTKKNDDNKEHDQNINLKKEKQNTNNNTSSESPKDDAKQKTNKNPETKKQVNAQISEYVKQIQNLKVNNDLTKKIIDNEINNPTDNTTQQTEFINEIKEFDNKLSFLKKLNSQYSLGSEIQNQIENLDFQKITHDNITQSKENIEKLFATSKTFIKNNKIASNDNAFNNLKNDLHTKINESGKITNKQKTELNNKLVDTLFQEDLNQTQFNFQQYENKYEQFQNNFSNSLIENSIKKDLQLSLNINKNKDNYRDKLEELLDTINTLKTKLDLVDNELNSPSTNNLKKYDLYVLKSQYRNIFDTKLEKLHILDFKETINKITEFNNKIDEINAHNYESTNKDLNLILLEKTKDIFKLEEYQGAKKYNFEEYETSGSFNLKSAKLFFDYQDTDVYDFEIINLELKGNNLETLEATIQVKIKGVDSLVATFKKQKTFAKTAKDDLETIKISDLDQIYDINYELINSYTKQEWQNLSQEEKNKVLTPKNSKIGKYFNQTFSNLNIDTNISANIDIKYINQIVKTIQNVHSKNNITWRADNLTKEEYWDKINLEKIYEFLYNQSDNRNWFFENLTIKNLDDFTTHSDILASQAKEYLNKIYNFPKLGKYEIIIDEIEVEDNYGEHLIKNGARFGGIVHIYFWYKKDGVKASYPQSGKYKGTPRFGIYLGFKTAKNIGYSLGYLNYEDIKPKAKHFTAEDFSGTGIKSVDEKYKQQIDRINESNFSFIFAEGKVNDRQHVEDYRSINVKSLIEQEAFNKLNYFIKIGNGVNRKGVNHDADIFLSRDYKNTIYDVNIDVNNDVIAPADRDNQTSLLENFFYYFYDVKQEGKRGMSFKVGWINRFDNSKRYTANKTYHLINIVNDYEQALYPEVMLNNLTLNDLNINTDLLQAHNATYFKTHLDEINQAIKVKANHKNNVVYKNFELPITNFKVSEIIADGSNAAYIKFSVDGYEPIENKNVVFNSHTWFRIEGFNTQDAVVNEKQLFDDSNLSVIINDENNIQRKRVIEPYWRDLMWNYDEKT</sequence>
<dbReference type="AlphaFoldDB" id="A0A6M4JCZ7"/>
<feature type="region of interest" description="Disordered" evidence="2">
    <location>
        <begin position="38"/>
        <end position="83"/>
    </location>
</feature>
<dbReference type="EMBL" id="CP053097">
    <property type="protein sequence ID" value="QJR43906.1"/>
    <property type="molecule type" value="Genomic_DNA"/>
</dbReference>
<evidence type="ECO:0000256" key="1">
    <source>
        <dbReference type="SAM" id="Coils"/>
    </source>
</evidence>
<dbReference type="KEGG" id="mmio:HLA92_00325"/>
<evidence type="ECO:0000256" key="2">
    <source>
        <dbReference type="SAM" id="MobiDB-lite"/>
    </source>
</evidence>
<feature type="compositionally biased region" description="Basic and acidic residues" evidence="2">
    <location>
        <begin position="65"/>
        <end position="82"/>
    </location>
</feature>
<name>A0A6M4JCZ7_9MOLU</name>
<reference evidence="4 5" key="1">
    <citation type="submission" date="2020-05" db="EMBL/GenBank/DDBJ databases">
        <title>Novel Mycoplasma species detected in Mirounga angustirostris (northern elephant seal) from the USA.</title>
        <authorList>
            <person name="Volokhov D.V."/>
        </authorList>
    </citation>
    <scope>NUCLEOTIDE SEQUENCE [LARGE SCALE GENOMIC DNA]</scope>
    <source>
        <strain evidence="4 5">Mirounga ES2806-NAS</strain>
    </source>
</reference>
<evidence type="ECO:0008006" key="6">
    <source>
        <dbReference type="Google" id="ProtNLM"/>
    </source>
</evidence>
<evidence type="ECO:0000256" key="3">
    <source>
        <dbReference type="SAM" id="SignalP"/>
    </source>
</evidence>
<feature type="chain" id="PRO_5027060895" description="DUF31 domain-containing protein" evidence="3">
    <location>
        <begin position="29"/>
        <end position="1049"/>
    </location>
</feature>
<dbReference type="RefSeq" id="WP_171112410.1">
    <property type="nucleotide sequence ID" value="NZ_CP053097.1"/>
</dbReference>
<dbReference type="Proteomes" id="UP000502118">
    <property type="component" value="Chromosome"/>
</dbReference>
<keyword evidence="3" id="KW-0732">Signal</keyword>
<keyword evidence="5" id="KW-1185">Reference proteome</keyword>
<accession>A0A6M4JCZ7</accession>
<feature type="compositionally biased region" description="Basic and acidic residues" evidence="2">
    <location>
        <begin position="38"/>
        <end position="55"/>
    </location>
</feature>
<feature type="signal peptide" evidence="3">
    <location>
        <begin position="1"/>
        <end position="28"/>
    </location>
</feature>
<proteinExistence type="predicted"/>
<feature type="coiled-coil region" evidence="1">
    <location>
        <begin position="238"/>
        <end position="309"/>
    </location>
</feature>
<evidence type="ECO:0000313" key="4">
    <source>
        <dbReference type="EMBL" id="QJR43906.1"/>
    </source>
</evidence>
<evidence type="ECO:0000313" key="5">
    <source>
        <dbReference type="Proteomes" id="UP000502118"/>
    </source>
</evidence>
<protein>
    <recommendedName>
        <fullName evidence="6">DUF31 domain-containing protein</fullName>
    </recommendedName>
</protein>
<organism evidence="4 5">
    <name type="scientific">Mycoplasma miroungirhinis</name>
    <dbReference type="NCBI Taxonomy" id="754516"/>
    <lineage>
        <taxon>Bacteria</taxon>
        <taxon>Bacillati</taxon>
        <taxon>Mycoplasmatota</taxon>
        <taxon>Mollicutes</taxon>
        <taxon>Mycoplasmataceae</taxon>
        <taxon>Mycoplasma</taxon>
    </lineage>
</organism>
<gene>
    <name evidence="4" type="ORF">HLA92_00325</name>
</gene>
<keyword evidence="1" id="KW-0175">Coiled coil</keyword>